<dbReference type="Proteomes" id="UP000034739">
    <property type="component" value="Unassembled WGS sequence"/>
</dbReference>
<dbReference type="PANTHER" id="PTHR34610:SF3">
    <property type="entry name" value="SSL7007 PROTEIN"/>
    <property type="match status" value="1"/>
</dbReference>
<dbReference type="PANTHER" id="PTHR34610">
    <property type="entry name" value="SSL7007 PROTEIN"/>
    <property type="match status" value="1"/>
</dbReference>
<gene>
    <name evidence="2" type="ORF">UY16_C0022G0004</name>
</gene>
<accession>A0A0G1U0P8</accession>
<organism evidence="2 3">
    <name type="scientific">Candidatus Gottesmanbacteria bacterium GW2011_GWA2_47_9</name>
    <dbReference type="NCBI Taxonomy" id="1618445"/>
    <lineage>
        <taxon>Bacteria</taxon>
        <taxon>Candidatus Gottesmaniibacteriota</taxon>
    </lineage>
</organism>
<evidence type="ECO:0000313" key="3">
    <source>
        <dbReference type="Proteomes" id="UP000034739"/>
    </source>
</evidence>
<sequence>MATSNKPRRIVIDTNIIVSSIVYGGIPKRVVSLVIDEVVEGITSPVLQAELIDVLSKKFLFSIQKLTQAETLIDESFTTVQPTHTISILEDDDDNRVLEAAITGHCDYIVTGDQDLLQLKNYKGIYIVTAKQFIETDGYAIIS</sequence>
<dbReference type="Pfam" id="PF13470">
    <property type="entry name" value="PIN_3"/>
    <property type="match status" value="1"/>
</dbReference>
<dbReference type="NCBIfam" id="TIGR00305">
    <property type="entry name" value="putative toxin-antitoxin system toxin component, PIN family"/>
    <property type="match status" value="1"/>
</dbReference>
<comment type="caution">
    <text evidence="2">The sequence shown here is derived from an EMBL/GenBank/DDBJ whole genome shotgun (WGS) entry which is preliminary data.</text>
</comment>
<dbReference type="EMBL" id="LCOY01000022">
    <property type="protein sequence ID" value="KKU87604.1"/>
    <property type="molecule type" value="Genomic_DNA"/>
</dbReference>
<dbReference type="SUPFAM" id="SSF88723">
    <property type="entry name" value="PIN domain-like"/>
    <property type="match status" value="1"/>
</dbReference>
<name>A0A0G1U0P8_9BACT</name>
<dbReference type="InterPro" id="IPR002716">
    <property type="entry name" value="PIN_dom"/>
</dbReference>
<dbReference type="SMART" id="SM00670">
    <property type="entry name" value="PINc"/>
    <property type="match status" value="1"/>
</dbReference>
<feature type="domain" description="PIN" evidence="1">
    <location>
        <begin position="8"/>
        <end position="118"/>
    </location>
</feature>
<dbReference type="AlphaFoldDB" id="A0A0G1U0P8"/>
<evidence type="ECO:0000313" key="2">
    <source>
        <dbReference type="EMBL" id="KKU87604.1"/>
    </source>
</evidence>
<dbReference type="InterPro" id="IPR029060">
    <property type="entry name" value="PIN-like_dom_sf"/>
</dbReference>
<evidence type="ECO:0000259" key="1">
    <source>
        <dbReference type="SMART" id="SM00670"/>
    </source>
</evidence>
<proteinExistence type="predicted"/>
<protein>
    <recommendedName>
        <fullName evidence="1">PIN domain-containing protein</fullName>
    </recommendedName>
</protein>
<dbReference type="InterPro" id="IPR002850">
    <property type="entry name" value="PIN_toxin-like"/>
</dbReference>
<reference evidence="2 3" key="1">
    <citation type="journal article" date="2015" name="Nature">
        <title>rRNA introns, odd ribosomes, and small enigmatic genomes across a large radiation of phyla.</title>
        <authorList>
            <person name="Brown C.T."/>
            <person name="Hug L.A."/>
            <person name="Thomas B.C."/>
            <person name="Sharon I."/>
            <person name="Castelle C.J."/>
            <person name="Singh A."/>
            <person name="Wilkins M.J."/>
            <person name="Williams K.H."/>
            <person name="Banfield J.F."/>
        </authorList>
    </citation>
    <scope>NUCLEOTIDE SEQUENCE [LARGE SCALE GENOMIC DNA]</scope>
</reference>